<dbReference type="Pfam" id="PF04542">
    <property type="entry name" value="Sigma70_r2"/>
    <property type="match status" value="1"/>
</dbReference>
<sequence>MFRRYFTKLYRYALSFTKEEEIAEELVMDVMLSLWLKKGDIVVKDDLSPYG</sequence>
<reference evidence="2 3" key="1">
    <citation type="submission" date="2022-07" db="EMBL/GenBank/DDBJ databases">
        <title>Mucilaginibacter sp. JC4.</title>
        <authorList>
            <person name="Le V."/>
            <person name="Ko S.-R."/>
            <person name="Ahn C.-Y."/>
            <person name="Oh H.-M."/>
        </authorList>
    </citation>
    <scope>NUCLEOTIDE SEQUENCE [LARGE SCALE GENOMIC DNA]</scope>
    <source>
        <strain evidence="2 3">JC4</strain>
    </source>
</reference>
<protein>
    <recommendedName>
        <fullName evidence="1">RNA polymerase sigma-70 region 2 domain-containing protein</fullName>
    </recommendedName>
</protein>
<dbReference type="Proteomes" id="UP001204376">
    <property type="component" value="Unassembled WGS sequence"/>
</dbReference>
<evidence type="ECO:0000313" key="2">
    <source>
        <dbReference type="EMBL" id="MCQ6959301.1"/>
    </source>
</evidence>
<evidence type="ECO:0000313" key="3">
    <source>
        <dbReference type="Proteomes" id="UP001204376"/>
    </source>
</evidence>
<dbReference type="InterPro" id="IPR007627">
    <property type="entry name" value="RNA_pol_sigma70_r2"/>
</dbReference>
<organism evidence="2 3">
    <name type="scientific">Mucilaginibacter aquariorum</name>
    <dbReference type="NCBI Taxonomy" id="2967225"/>
    <lineage>
        <taxon>Bacteria</taxon>
        <taxon>Pseudomonadati</taxon>
        <taxon>Bacteroidota</taxon>
        <taxon>Sphingobacteriia</taxon>
        <taxon>Sphingobacteriales</taxon>
        <taxon>Sphingobacteriaceae</taxon>
        <taxon>Mucilaginibacter</taxon>
    </lineage>
</organism>
<name>A0ABT1T4T6_9SPHI</name>
<keyword evidence="3" id="KW-1185">Reference proteome</keyword>
<accession>A0ABT1T4T6</accession>
<proteinExistence type="predicted"/>
<dbReference type="RefSeq" id="WP_256539497.1">
    <property type="nucleotide sequence ID" value="NZ_JANHOH010000003.1"/>
</dbReference>
<dbReference type="SUPFAM" id="SSF88946">
    <property type="entry name" value="Sigma2 domain of RNA polymerase sigma factors"/>
    <property type="match status" value="1"/>
</dbReference>
<gene>
    <name evidence="2" type="ORF">NPE20_15095</name>
</gene>
<feature type="domain" description="RNA polymerase sigma-70 region 2" evidence="1">
    <location>
        <begin position="1"/>
        <end position="35"/>
    </location>
</feature>
<dbReference type="InterPro" id="IPR013325">
    <property type="entry name" value="RNA_pol_sigma_r2"/>
</dbReference>
<dbReference type="EMBL" id="JANHOH010000003">
    <property type="protein sequence ID" value="MCQ6959301.1"/>
    <property type="molecule type" value="Genomic_DNA"/>
</dbReference>
<dbReference type="Gene3D" id="1.10.1740.10">
    <property type="match status" value="1"/>
</dbReference>
<comment type="caution">
    <text evidence="2">The sequence shown here is derived from an EMBL/GenBank/DDBJ whole genome shotgun (WGS) entry which is preliminary data.</text>
</comment>
<evidence type="ECO:0000259" key="1">
    <source>
        <dbReference type="Pfam" id="PF04542"/>
    </source>
</evidence>